<reference evidence="2" key="1">
    <citation type="journal article" date="2019" name="Int. J. Syst. Evol. Microbiol.">
        <title>The Global Catalogue of Microorganisms (GCM) 10K type strain sequencing project: providing services to taxonomists for standard genome sequencing and annotation.</title>
        <authorList>
            <consortium name="The Broad Institute Genomics Platform"/>
            <consortium name="The Broad Institute Genome Sequencing Center for Infectious Disease"/>
            <person name="Wu L."/>
            <person name="Ma J."/>
        </authorList>
    </citation>
    <scope>NUCLEOTIDE SEQUENCE [LARGE SCALE GENOMIC DNA]</scope>
    <source>
        <strain evidence="2">KCTC 42899</strain>
    </source>
</reference>
<evidence type="ECO:0000313" key="2">
    <source>
        <dbReference type="Proteomes" id="UP001595721"/>
    </source>
</evidence>
<dbReference type="Gene3D" id="3.90.226.10">
    <property type="entry name" value="2-enoyl-CoA Hydratase, Chain A, domain 1"/>
    <property type="match status" value="1"/>
</dbReference>
<accession>A0ABV7R7T2</accession>
<protein>
    <submittedName>
        <fullName evidence="1">Enoyl-CoA hydratase-related protein</fullName>
    </submittedName>
</protein>
<dbReference type="InterPro" id="IPR001753">
    <property type="entry name" value="Enoyl-CoA_hydra/iso"/>
</dbReference>
<dbReference type="Pfam" id="PF00378">
    <property type="entry name" value="ECH_1"/>
    <property type="match status" value="1"/>
</dbReference>
<dbReference type="EMBL" id="JBHRXJ010000022">
    <property type="protein sequence ID" value="MFC3530270.1"/>
    <property type="molecule type" value="Genomic_DNA"/>
</dbReference>
<sequence>MSDPVKTHRNGAIFEITLDRPKANAIDVTSSHRLGEVFAQFRDDPTLRVAILTGGGSKFFSAGWDLNEAAEVGGSGFAGDYGQGGVFGFPELPGLEKPVICAVNGYAIGSGFEAMLGADLVVASETAQMWLPETQLGFAPDVGTFRLPKVLPPVIANEILYAGRRLSAAEAAGLGLINRVVPADALMDAARDMAATIVRSAPLAVAAVKQTIRMQANMTVAQCYAAVRNGDFPMFARMMESADALEGPNAAIQGREPVWKGK</sequence>
<comment type="caution">
    <text evidence="1">The sequence shown here is derived from an EMBL/GenBank/DDBJ whole genome shotgun (WGS) entry which is preliminary data.</text>
</comment>
<dbReference type="CDD" id="cd06558">
    <property type="entry name" value="crotonase-like"/>
    <property type="match status" value="1"/>
</dbReference>
<dbReference type="RefSeq" id="WP_374427526.1">
    <property type="nucleotide sequence ID" value="NZ_JBHRXJ010000022.1"/>
</dbReference>
<dbReference type="PANTHER" id="PTHR11941">
    <property type="entry name" value="ENOYL-COA HYDRATASE-RELATED"/>
    <property type="match status" value="1"/>
</dbReference>
<evidence type="ECO:0000313" key="1">
    <source>
        <dbReference type="EMBL" id="MFC3530270.1"/>
    </source>
</evidence>
<dbReference type="PANTHER" id="PTHR11941:SF54">
    <property type="entry name" value="ENOYL-COA HYDRATASE, MITOCHONDRIAL"/>
    <property type="match status" value="1"/>
</dbReference>
<proteinExistence type="predicted"/>
<keyword evidence="2" id="KW-1185">Reference proteome</keyword>
<dbReference type="InterPro" id="IPR029045">
    <property type="entry name" value="ClpP/crotonase-like_dom_sf"/>
</dbReference>
<dbReference type="SUPFAM" id="SSF52096">
    <property type="entry name" value="ClpP/crotonase"/>
    <property type="match status" value="1"/>
</dbReference>
<name>A0ABV7R7T2_9RHOB</name>
<dbReference type="Proteomes" id="UP001595721">
    <property type="component" value="Unassembled WGS sequence"/>
</dbReference>
<organism evidence="1 2">
    <name type="scientific">Paracoccus mangrovi</name>
    <dbReference type="NCBI Taxonomy" id="1715645"/>
    <lineage>
        <taxon>Bacteria</taxon>
        <taxon>Pseudomonadati</taxon>
        <taxon>Pseudomonadota</taxon>
        <taxon>Alphaproteobacteria</taxon>
        <taxon>Rhodobacterales</taxon>
        <taxon>Paracoccaceae</taxon>
        <taxon>Paracoccus</taxon>
    </lineage>
</organism>
<gene>
    <name evidence="1" type="ORF">ACFOMH_19035</name>
</gene>